<proteinExistence type="predicted"/>
<feature type="transmembrane region" description="Helical" evidence="2">
    <location>
        <begin position="154"/>
        <end position="176"/>
    </location>
</feature>
<reference evidence="3" key="2">
    <citation type="submission" date="2020-09" db="EMBL/GenBank/DDBJ databases">
        <authorList>
            <person name="Sun Q."/>
            <person name="Zhou Y."/>
        </authorList>
    </citation>
    <scope>NUCLEOTIDE SEQUENCE</scope>
    <source>
        <strain evidence="3">CGMCC 4.7201</strain>
    </source>
</reference>
<feature type="region of interest" description="Disordered" evidence="1">
    <location>
        <begin position="225"/>
        <end position="294"/>
    </location>
</feature>
<keyword evidence="2" id="KW-0472">Membrane</keyword>
<evidence type="ECO:0000256" key="1">
    <source>
        <dbReference type="SAM" id="MobiDB-lite"/>
    </source>
</evidence>
<organism evidence="3 4">
    <name type="scientific">Wenjunlia tyrosinilytica</name>
    <dbReference type="NCBI Taxonomy" id="1544741"/>
    <lineage>
        <taxon>Bacteria</taxon>
        <taxon>Bacillati</taxon>
        <taxon>Actinomycetota</taxon>
        <taxon>Actinomycetes</taxon>
        <taxon>Kitasatosporales</taxon>
        <taxon>Streptomycetaceae</taxon>
        <taxon>Wenjunlia</taxon>
    </lineage>
</organism>
<name>A0A917ZP88_9ACTN</name>
<evidence type="ECO:0000313" key="3">
    <source>
        <dbReference type="EMBL" id="GGO86367.1"/>
    </source>
</evidence>
<feature type="region of interest" description="Disordered" evidence="1">
    <location>
        <begin position="79"/>
        <end position="101"/>
    </location>
</feature>
<accession>A0A917ZP88</accession>
<protein>
    <submittedName>
        <fullName evidence="3">Membrane protein</fullName>
    </submittedName>
</protein>
<dbReference type="AlphaFoldDB" id="A0A917ZP88"/>
<dbReference type="RefSeq" id="WP_189131424.1">
    <property type="nucleotide sequence ID" value="NZ_BMMS01000008.1"/>
</dbReference>
<gene>
    <name evidence="3" type="ORF">GCM10012280_22310</name>
</gene>
<keyword evidence="4" id="KW-1185">Reference proteome</keyword>
<keyword evidence="2" id="KW-0812">Transmembrane</keyword>
<dbReference type="EMBL" id="BMMS01000008">
    <property type="protein sequence ID" value="GGO86367.1"/>
    <property type="molecule type" value="Genomic_DNA"/>
</dbReference>
<evidence type="ECO:0000256" key="2">
    <source>
        <dbReference type="SAM" id="Phobius"/>
    </source>
</evidence>
<keyword evidence="2" id="KW-1133">Transmembrane helix</keyword>
<feature type="compositionally biased region" description="Low complexity" evidence="1">
    <location>
        <begin position="265"/>
        <end position="287"/>
    </location>
</feature>
<dbReference type="Proteomes" id="UP000641932">
    <property type="component" value="Unassembled WGS sequence"/>
</dbReference>
<evidence type="ECO:0000313" key="4">
    <source>
        <dbReference type="Proteomes" id="UP000641932"/>
    </source>
</evidence>
<sequence>MYMNSAPHLQSEDRPEFERVLDEALHDEDTRLALSSSATHLNSEQLRTLALGATSTIAACAAAEYQQYLKIREQVREATAGVTHRDTGPDETVEPGTSGEAAAGTSGAGLLSVVAVLTPILAGTAAVIFLVTGYALELMDPDPAIARPLRGAGWLFAAIAAAGIVVGMVALLLTAIHNPAADAESVRVMRSPEVAAARDAWRRALLERGVRPYLHQVLAASAAGELPAPHGAAETVRRTPPLGYSRPGFSSPNPDDPSTPRRGPEFSSPDYSSPDFSSPDFDTGSPDHPGADRA</sequence>
<feature type="transmembrane region" description="Helical" evidence="2">
    <location>
        <begin position="110"/>
        <end position="134"/>
    </location>
</feature>
<reference evidence="3" key="1">
    <citation type="journal article" date="2014" name="Int. J. Syst. Evol. Microbiol.">
        <title>Complete genome sequence of Corynebacterium casei LMG S-19264T (=DSM 44701T), isolated from a smear-ripened cheese.</title>
        <authorList>
            <consortium name="US DOE Joint Genome Institute (JGI-PGF)"/>
            <person name="Walter F."/>
            <person name="Albersmeier A."/>
            <person name="Kalinowski J."/>
            <person name="Ruckert C."/>
        </authorList>
    </citation>
    <scope>NUCLEOTIDE SEQUENCE</scope>
    <source>
        <strain evidence="3">CGMCC 4.7201</strain>
    </source>
</reference>
<comment type="caution">
    <text evidence="3">The sequence shown here is derived from an EMBL/GenBank/DDBJ whole genome shotgun (WGS) entry which is preliminary data.</text>
</comment>